<evidence type="ECO:0000313" key="1">
    <source>
        <dbReference type="EMBL" id="CAF0877929.1"/>
    </source>
</evidence>
<sequence>MKPNLCIIIFSSITSNGCTSGWKGVTILYHCDNCQNISTYTQYTYTYTAISNRTRITFAFREDIGYFALDTVSVRSITNPTVELIANNGFETGTTSPWIYCNPGGATAAGTIKANSNNFNYLGYLYRAQSGSRFYIDGAVGDADYLSQMFSTNIDTTYTISYWLVNMGSGTLNSADVIISI</sequence>
<protein>
    <submittedName>
        <fullName evidence="1">Uncharacterized protein</fullName>
    </submittedName>
</protein>
<reference evidence="1" key="1">
    <citation type="submission" date="2021-02" db="EMBL/GenBank/DDBJ databases">
        <authorList>
            <person name="Nowell W R."/>
        </authorList>
    </citation>
    <scope>NUCLEOTIDE SEQUENCE</scope>
</reference>
<name>A0A813XZ13_9BILA</name>
<evidence type="ECO:0000313" key="2">
    <source>
        <dbReference type="Proteomes" id="UP000663889"/>
    </source>
</evidence>
<comment type="caution">
    <text evidence="1">The sequence shown here is derived from an EMBL/GenBank/DDBJ whole genome shotgun (WGS) entry which is preliminary data.</text>
</comment>
<dbReference type="AlphaFoldDB" id="A0A813XZ13"/>
<accession>A0A813XZ13</accession>
<dbReference type="Gene3D" id="2.60.120.260">
    <property type="entry name" value="Galactose-binding domain-like"/>
    <property type="match status" value="1"/>
</dbReference>
<dbReference type="Proteomes" id="UP000663889">
    <property type="component" value="Unassembled WGS sequence"/>
</dbReference>
<gene>
    <name evidence="1" type="ORF">SEV965_LOCUS4467</name>
</gene>
<organism evidence="1 2">
    <name type="scientific">Rotaria sordida</name>
    <dbReference type="NCBI Taxonomy" id="392033"/>
    <lineage>
        <taxon>Eukaryota</taxon>
        <taxon>Metazoa</taxon>
        <taxon>Spiralia</taxon>
        <taxon>Gnathifera</taxon>
        <taxon>Rotifera</taxon>
        <taxon>Eurotatoria</taxon>
        <taxon>Bdelloidea</taxon>
        <taxon>Philodinida</taxon>
        <taxon>Philodinidae</taxon>
        <taxon>Rotaria</taxon>
    </lineage>
</organism>
<proteinExistence type="predicted"/>
<dbReference type="EMBL" id="CAJNOU010000128">
    <property type="protein sequence ID" value="CAF0877929.1"/>
    <property type="molecule type" value="Genomic_DNA"/>
</dbReference>